<gene>
    <name evidence="9" type="primary">adal</name>
    <name evidence="9" type="ORF">CFIMG_006128RA</name>
</gene>
<reference evidence="9 10" key="2">
    <citation type="journal article" date="2013" name="IMA Fungus">
        <title>IMA Genome-F 1: Ceratocystis fimbriata: Draft nuclear genome sequence for the plant pathogen, Ceratocystis fimbriata.</title>
        <authorList>
            <person name="Wilken P.M."/>
            <person name="Steenkamp E.T."/>
            <person name="Wingfield M.J."/>
            <person name="de Beer Z.W."/>
            <person name="Wingfield B.D."/>
        </authorList>
    </citation>
    <scope>NUCLEOTIDE SEQUENCE [LARGE SCALE GENOMIC DNA]</scope>
    <source>
        <strain evidence="9 10">CBS 114723</strain>
    </source>
</reference>
<keyword evidence="5" id="KW-0862">Zinc</keyword>
<evidence type="ECO:0000256" key="7">
    <source>
        <dbReference type="ARBA" id="ARBA00048787"/>
    </source>
</evidence>
<dbReference type="GO" id="GO:0046103">
    <property type="term" value="P:inosine biosynthetic process"/>
    <property type="evidence" value="ECO:0007669"/>
    <property type="project" value="TreeGrafter"/>
</dbReference>
<dbReference type="GO" id="GO:0009117">
    <property type="term" value="P:nucleotide metabolic process"/>
    <property type="evidence" value="ECO:0007669"/>
    <property type="project" value="UniProtKB-KW"/>
</dbReference>
<evidence type="ECO:0000313" key="9">
    <source>
        <dbReference type="EMBL" id="PHH51282.1"/>
    </source>
</evidence>
<comment type="caution">
    <text evidence="9">The sequence shown here is derived from an EMBL/GenBank/DDBJ whole genome shotgun (WGS) entry which is preliminary data.</text>
</comment>
<dbReference type="InterPro" id="IPR032466">
    <property type="entry name" value="Metal_Hydrolase"/>
</dbReference>
<reference evidence="9 10" key="1">
    <citation type="journal article" date="2013" name="Fungal Biol.">
        <title>Analysis of microsatellite markers in the genome of the plant pathogen Ceratocystis fimbriata.</title>
        <authorList>
            <person name="Simpson M.C."/>
            <person name="Wilken P.M."/>
            <person name="Coetzee M.P."/>
            <person name="Wingfield M.J."/>
            <person name="Wingfield B.D."/>
        </authorList>
    </citation>
    <scope>NUCLEOTIDE SEQUENCE [LARGE SCALE GENOMIC DNA]</scope>
    <source>
        <strain evidence="9 10">CBS 114723</strain>
    </source>
</reference>
<proteinExistence type="inferred from homology"/>
<dbReference type="Proteomes" id="UP000222788">
    <property type="component" value="Unassembled WGS sequence"/>
</dbReference>
<dbReference type="GO" id="GO:0006154">
    <property type="term" value="P:adenosine catabolic process"/>
    <property type="evidence" value="ECO:0007669"/>
    <property type="project" value="TreeGrafter"/>
</dbReference>
<feature type="domain" description="Adenosine deaminase" evidence="8">
    <location>
        <begin position="18"/>
        <end position="221"/>
    </location>
</feature>
<comment type="catalytic activity">
    <reaction evidence="7">
        <text>N(6)-methyl-AMP + H2O + H(+) = IMP + methylamine</text>
        <dbReference type="Rhea" id="RHEA:16001"/>
        <dbReference type="ChEBI" id="CHEBI:15377"/>
        <dbReference type="ChEBI" id="CHEBI:15378"/>
        <dbReference type="ChEBI" id="CHEBI:58053"/>
        <dbReference type="ChEBI" id="CHEBI:59338"/>
        <dbReference type="ChEBI" id="CHEBI:144842"/>
    </reaction>
    <physiologicalReaction direction="left-to-right" evidence="7">
        <dbReference type="Rhea" id="RHEA:16002"/>
    </physiologicalReaction>
</comment>
<dbReference type="PANTHER" id="PTHR11409">
    <property type="entry name" value="ADENOSINE DEAMINASE"/>
    <property type="match status" value="1"/>
</dbReference>
<dbReference type="InterPro" id="IPR001365">
    <property type="entry name" value="A_deaminase_dom"/>
</dbReference>
<keyword evidence="4" id="KW-0378">Hydrolase</keyword>
<dbReference type="InterPro" id="IPR006330">
    <property type="entry name" value="Ado/ade_deaminase"/>
</dbReference>
<comment type="cofactor">
    <cofactor evidence="1">
        <name>Zn(2+)</name>
        <dbReference type="ChEBI" id="CHEBI:29105"/>
    </cofactor>
</comment>
<dbReference type="SUPFAM" id="SSF51556">
    <property type="entry name" value="Metallo-dependent hydrolases"/>
    <property type="match status" value="1"/>
</dbReference>
<dbReference type="PANTHER" id="PTHR11409:SF42">
    <property type="entry name" value="ADENOSINE DEAMINASE-LIKE PROTEIN"/>
    <property type="match status" value="1"/>
</dbReference>
<dbReference type="Pfam" id="PF00962">
    <property type="entry name" value="A_deaminase"/>
    <property type="match status" value="2"/>
</dbReference>
<sequence>MHRMVVYIDPIMDFRALPKIELHAHLSGSISRRCLHGIWASKKAAKLTTLPDPLEAMPEGKHDYCLQTFFPLFTSYIYGLLDDLISVRISTGDVLQQFAADGVRYLELRTTPRRAAKFSRAEHVATVVDTVRNFNAGAGIAGVNAVGNMHVRLLLSLDRRDSAADARETLELAKKYSDVVVGIDLCGTPTVRKGAAIRFFDEYMREAHEAGLQLAVHFGEVRYDTTCNAKEVLEKPGGGGVSAENAEGKEKMDRVEGVLLQEDKEDEELRIMLGWNPKRLGHVVHVSERVKQMILQQGIGLTLEMCLSCNVHAKMVESYGGHHFLEWWKAGANLTLGTDDVGVFGSCLSQEYRLAAQYFGLSRDDVVRLARMGIDGIFGGEQEKARLRKIMWK</sequence>
<evidence type="ECO:0000256" key="5">
    <source>
        <dbReference type="ARBA" id="ARBA00022833"/>
    </source>
</evidence>
<evidence type="ECO:0000256" key="3">
    <source>
        <dbReference type="ARBA" id="ARBA00022723"/>
    </source>
</evidence>
<dbReference type="GO" id="GO:0004000">
    <property type="term" value="F:adenosine deaminase activity"/>
    <property type="evidence" value="ECO:0007669"/>
    <property type="project" value="TreeGrafter"/>
</dbReference>
<organism evidence="9 10">
    <name type="scientific">Ceratocystis fimbriata CBS 114723</name>
    <dbReference type="NCBI Taxonomy" id="1035309"/>
    <lineage>
        <taxon>Eukaryota</taxon>
        <taxon>Fungi</taxon>
        <taxon>Dikarya</taxon>
        <taxon>Ascomycota</taxon>
        <taxon>Pezizomycotina</taxon>
        <taxon>Sordariomycetes</taxon>
        <taxon>Hypocreomycetidae</taxon>
        <taxon>Microascales</taxon>
        <taxon>Ceratocystidaceae</taxon>
        <taxon>Ceratocystis</taxon>
    </lineage>
</organism>
<dbReference type="STRING" id="1035309.A0A2C5WZX3"/>
<dbReference type="AlphaFoldDB" id="A0A2C5WZX3"/>
<evidence type="ECO:0000256" key="4">
    <source>
        <dbReference type="ARBA" id="ARBA00022801"/>
    </source>
</evidence>
<feature type="domain" description="Adenosine deaminase" evidence="8">
    <location>
        <begin position="278"/>
        <end position="389"/>
    </location>
</feature>
<name>A0A2C5WZX3_9PEZI</name>
<evidence type="ECO:0000256" key="2">
    <source>
        <dbReference type="ARBA" id="ARBA00006676"/>
    </source>
</evidence>
<evidence type="ECO:0000256" key="6">
    <source>
        <dbReference type="ARBA" id="ARBA00023080"/>
    </source>
</evidence>
<dbReference type="EMBL" id="APWK03000099">
    <property type="protein sequence ID" value="PHH51282.1"/>
    <property type="molecule type" value="Genomic_DNA"/>
</dbReference>
<keyword evidence="3" id="KW-0479">Metal-binding</keyword>
<accession>A0A2C5WZX3</accession>
<dbReference type="GO" id="GO:0046872">
    <property type="term" value="F:metal ion binding"/>
    <property type="evidence" value="ECO:0007669"/>
    <property type="project" value="UniProtKB-KW"/>
</dbReference>
<dbReference type="Gene3D" id="3.20.20.140">
    <property type="entry name" value="Metal-dependent hydrolases"/>
    <property type="match status" value="1"/>
</dbReference>
<keyword evidence="6" id="KW-0546">Nucleotide metabolism</keyword>
<evidence type="ECO:0000259" key="8">
    <source>
        <dbReference type="Pfam" id="PF00962"/>
    </source>
</evidence>
<comment type="similarity">
    <text evidence="2">Belongs to the metallo-dependent hydrolases superfamily. Adenosine and AMP deaminases family.</text>
</comment>
<evidence type="ECO:0000313" key="10">
    <source>
        <dbReference type="Proteomes" id="UP000222788"/>
    </source>
</evidence>
<evidence type="ECO:0000256" key="1">
    <source>
        <dbReference type="ARBA" id="ARBA00001947"/>
    </source>
</evidence>
<dbReference type="OrthoDB" id="272271at2759"/>
<keyword evidence="10" id="KW-1185">Reference proteome</keyword>
<protein>
    <submittedName>
        <fullName evidence="9">Adenosine deaminase-like protein</fullName>
    </submittedName>
</protein>